<evidence type="ECO:0000313" key="2">
    <source>
        <dbReference type="EMBL" id="SUI47453.1"/>
    </source>
</evidence>
<dbReference type="SUPFAM" id="SSF55298">
    <property type="entry name" value="YjgF-like"/>
    <property type="match status" value="1"/>
</dbReference>
<evidence type="ECO:0000313" key="3">
    <source>
        <dbReference type="Proteomes" id="UP000254069"/>
    </source>
</evidence>
<dbReference type="InterPro" id="IPR013813">
    <property type="entry name" value="Endoribo_LPSP/chorism_mut-like"/>
</dbReference>
<protein>
    <recommendedName>
        <fullName evidence="1">Endoribonuclease L-PSP/chorismate mutase-like domain-containing protein</fullName>
    </recommendedName>
</protein>
<keyword evidence="3" id="KW-1185">Reference proteome</keyword>
<dbReference type="PANTHER" id="PTHR43760:SF1">
    <property type="entry name" value="ENDORIBONUCLEASE L-PSP_CHORISMATE MUTASE-LIKE DOMAIN-CONTAINING PROTEIN"/>
    <property type="match status" value="1"/>
</dbReference>
<reference evidence="2 3" key="1">
    <citation type="submission" date="2018-06" db="EMBL/GenBank/DDBJ databases">
        <authorList>
            <consortium name="Pathogen Informatics"/>
            <person name="Doyle S."/>
        </authorList>
    </citation>
    <scope>NUCLEOTIDE SEQUENCE [LARGE SCALE GENOMIC DNA]</scope>
    <source>
        <strain evidence="2 3">NCTC10738</strain>
    </source>
</reference>
<organism evidence="2 3">
    <name type="scientific">Shewanella algae</name>
    <dbReference type="NCBI Taxonomy" id="38313"/>
    <lineage>
        <taxon>Bacteria</taxon>
        <taxon>Pseudomonadati</taxon>
        <taxon>Pseudomonadota</taxon>
        <taxon>Gammaproteobacteria</taxon>
        <taxon>Alteromonadales</taxon>
        <taxon>Shewanellaceae</taxon>
        <taxon>Shewanella</taxon>
    </lineage>
</organism>
<gene>
    <name evidence="2" type="ORF">NCTC10738_00290</name>
</gene>
<proteinExistence type="predicted"/>
<dbReference type="Pfam" id="PF14588">
    <property type="entry name" value="YjgF_endoribonc"/>
    <property type="match status" value="1"/>
</dbReference>
<dbReference type="Proteomes" id="UP000254069">
    <property type="component" value="Unassembled WGS sequence"/>
</dbReference>
<dbReference type="PANTHER" id="PTHR43760">
    <property type="entry name" value="ENDORIBONUCLEASE-RELATED"/>
    <property type="match status" value="1"/>
</dbReference>
<name>A0A379YMS8_9GAMM</name>
<evidence type="ECO:0000259" key="1">
    <source>
        <dbReference type="Pfam" id="PF14588"/>
    </source>
</evidence>
<dbReference type="CDD" id="cd02199">
    <property type="entry name" value="YjgF_YER057c_UK114_like_1"/>
    <property type="match status" value="1"/>
</dbReference>
<dbReference type="Gene3D" id="3.30.1330.40">
    <property type="entry name" value="RutC-like"/>
    <property type="match status" value="1"/>
</dbReference>
<dbReference type="AlphaFoldDB" id="A0A379YMS8"/>
<feature type="domain" description="Endoribonuclease L-PSP/chorismate mutase-like" evidence="1">
    <location>
        <begin position="7"/>
        <end position="154"/>
    </location>
</feature>
<dbReference type="EMBL" id="UGYO01000001">
    <property type="protein sequence ID" value="SUI47453.1"/>
    <property type="molecule type" value="Genomic_DNA"/>
</dbReference>
<accession>A0A379YMS8</accession>
<dbReference type="InterPro" id="IPR035959">
    <property type="entry name" value="RutC-like_sf"/>
</dbReference>
<sequence length="159" mass="17307">MMHDTPEQRLNALGMSLPRVASALGNYEPVVISGHQLLTSGQFPFEDGKIKYQGRLGVDLELSDGYAACQLAALNAIAQLQQALGNLSRIKQIIRLEGVLNVADGFFDHPRALDGASDLLLAVFGEAGRHTRMIWSNPVMPLNSLCLVYLVADLHPLED</sequence>
<dbReference type="RefSeq" id="WP_051472563.1">
    <property type="nucleotide sequence ID" value="NZ_AP024615.1"/>
</dbReference>